<protein>
    <submittedName>
        <fullName evidence="1">Uncharacterized protein</fullName>
    </submittedName>
</protein>
<reference evidence="1" key="2">
    <citation type="journal article" date="2015" name="Data Brief">
        <title>Shoot transcriptome of the giant reed, Arundo donax.</title>
        <authorList>
            <person name="Barrero R.A."/>
            <person name="Guerrero F.D."/>
            <person name="Moolhuijzen P."/>
            <person name="Goolsby J.A."/>
            <person name="Tidwell J."/>
            <person name="Bellgard S.E."/>
            <person name="Bellgard M.I."/>
        </authorList>
    </citation>
    <scope>NUCLEOTIDE SEQUENCE</scope>
    <source>
        <tissue evidence="1">Shoot tissue taken approximately 20 cm above the soil surface</tissue>
    </source>
</reference>
<organism evidence="1">
    <name type="scientific">Arundo donax</name>
    <name type="common">Giant reed</name>
    <name type="synonym">Donax arundinaceus</name>
    <dbReference type="NCBI Taxonomy" id="35708"/>
    <lineage>
        <taxon>Eukaryota</taxon>
        <taxon>Viridiplantae</taxon>
        <taxon>Streptophyta</taxon>
        <taxon>Embryophyta</taxon>
        <taxon>Tracheophyta</taxon>
        <taxon>Spermatophyta</taxon>
        <taxon>Magnoliopsida</taxon>
        <taxon>Liliopsida</taxon>
        <taxon>Poales</taxon>
        <taxon>Poaceae</taxon>
        <taxon>PACMAD clade</taxon>
        <taxon>Arundinoideae</taxon>
        <taxon>Arundineae</taxon>
        <taxon>Arundo</taxon>
    </lineage>
</organism>
<sequence>MINYLIKSQTALLNYDNNTVFQVHNLSILRCHYHKKETQVILALHN</sequence>
<name>A0A0A8YVF0_ARUDO</name>
<reference evidence="1" key="1">
    <citation type="submission" date="2014-09" db="EMBL/GenBank/DDBJ databases">
        <authorList>
            <person name="Magalhaes I.L.F."/>
            <person name="Oliveira U."/>
            <person name="Santos F.R."/>
            <person name="Vidigal T.H.D.A."/>
            <person name="Brescovit A.D."/>
            <person name="Santos A.J."/>
        </authorList>
    </citation>
    <scope>NUCLEOTIDE SEQUENCE</scope>
    <source>
        <tissue evidence="1">Shoot tissue taken approximately 20 cm above the soil surface</tissue>
    </source>
</reference>
<evidence type="ECO:0000313" key="1">
    <source>
        <dbReference type="EMBL" id="JAD30566.1"/>
    </source>
</evidence>
<accession>A0A0A8YVF0</accession>
<proteinExistence type="predicted"/>
<dbReference type="EMBL" id="GBRH01267329">
    <property type="protein sequence ID" value="JAD30566.1"/>
    <property type="molecule type" value="Transcribed_RNA"/>
</dbReference>
<dbReference type="AlphaFoldDB" id="A0A0A8YVF0"/>